<protein>
    <recommendedName>
        <fullName evidence="2">undecaprenyl-diphosphate phosphatase</fullName>
        <ecNumber evidence="2">3.6.1.27</ecNumber>
    </recommendedName>
    <alternativeName>
        <fullName evidence="8">Undecaprenyl pyrophosphate phosphatase</fullName>
    </alternativeName>
</protein>
<name>A0ABS7ZNJ5_9GAMM</name>
<keyword evidence="13" id="KW-1185">Reference proteome</keyword>
<evidence type="ECO:0000256" key="7">
    <source>
        <dbReference type="ARBA" id="ARBA00023136"/>
    </source>
</evidence>
<feature type="transmembrane region" description="Helical" evidence="10">
    <location>
        <begin position="71"/>
        <end position="91"/>
    </location>
</feature>
<dbReference type="EMBL" id="JAEDAH010000001">
    <property type="protein sequence ID" value="MCA6062041.1"/>
    <property type="molecule type" value="Genomic_DNA"/>
</dbReference>
<dbReference type="Pfam" id="PF01569">
    <property type="entry name" value="PAP2"/>
    <property type="match status" value="1"/>
</dbReference>
<dbReference type="RefSeq" id="WP_225670506.1">
    <property type="nucleotide sequence ID" value="NZ_JAEDAH010000001.1"/>
</dbReference>
<dbReference type="SMART" id="SM00014">
    <property type="entry name" value="acidPPc"/>
    <property type="match status" value="1"/>
</dbReference>
<proteinExistence type="predicted"/>
<evidence type="ECO:0000256" key="1">
    <source>
        <dbReference type="ARBA" id="ARBA00004651"/>
    </source>
</evidence>
<dbReference type="Gene3D" id="1.20.144.10">
    <property type="entry name" value="Phosphatidic acid phosphatase type 2/haloperoxidase"/>
    <property type="match status" value="1"/>
</dbReference>
<keyword evidence="7 10" id="KW-0472">Membrane</keyword>
<feature type="domain" description="Phosphatidic acid phosphatase type 2/haloperoxidase" evidence="11">
    <location>
        <begin position="77"/>
        <end position="182"/>
    </location>
</feature>
<feature type="transmembrane region" description="Helical" evidence="10">
    <location>
        <begin position="141"/>
        <end position="161"/>
    </location>
</feature>
<evidence type="ECO:0000256" key="8">
    <source>
        <dbReference type="ARBA" id="ARBA00032707"/>
    </source>
</evidence>
<evidence type="ECO:0000256" key="6">
    <source>
        <dbReference type="ARBA" id="ARBA00022989"/>
    </source>
</evidence>
<comment type="catalytic activity">
    <reaction evidence="9">
        <text>di-trans,octa-cis-undecaprenyl diphosphate + H2O = di-trans,octa-cis-undecaprenyl phosphate + phosphate + H(+)</text>
        <dbReference type="Rhea" id="RHEA:28094"/>
        <dbReference type="ChEBI" id="CHEBI:15377"/>
        <dbReference type="ChEBI" id="CHEBI:15378"/>
        <dbReference type="ChEBI" id="CHEBI:43474"/>
        <dbReference type="ChEBI" id="CHEBI:58405"/>
        <dbReference type="ChEBI" id="CHEBI:60392"/>
        <dbReference type="EC" id="3.6.1.27"/>
    </reaction>
</comment>
<dbReference type="InterPro" id="IPR036938">
    <property type="entry name" value="PAP2/HPO_sf"/>
</dbReference>
<dbReference type="CDD" id="cd01610">
    <property type="entry name" value="PAP2_like"/>
    <property type="match status" value="1"/>
</dbReference>
<dbReference type="Proteomes" id="UP000714380">
    <property type="component" value="Unassembled WGS sequence"/>
</dbReference>
<dbReference type="SUPFAM" id="SSF48317">
    <property type="entry name" value="Acid phosphatase/Vanadium-dependent haloperoxidase"/>
    <property type="match status" value="1"/>
</dbReference>
<evidence type="ECO:0000256" key="10">
    <source>
        <dbReference type="SAM" id="Phobius"/>
    </source>
</evidence>
<evidence type="ECO:0000256" key="3">
    <source>
        <dbReference type="ARBA" id="ARBA00022475"/>
    </source>
</evidence>
<evidence type="ECO:0000256" key="9">
    <source>
        <dbReference type="ARBA" id="ARBA00047594"/>
    </source>
</evidence>
<feature type="transmembrane region" description="Helical" evidence="10">
    <location>
        <begin position="167"/>
        <end position="192"/>
    </location>
</feature>
<accession>A0ABS7ZNJ5</accession>
<gene>
    <name evidence="12" type="ORF">I9W95_00310</name>
</gene>
<sequence>MNQSKTLQPQNALLFSKADRLELTLCQLLNRTGHFRGIRLFFKGISRLGDGVFWYTLALSLPLLMGLEQGLAAIGHIAVSGLVCVAIYSQLKNRLVRQRPFISWREIRAHTAPLDLYSFPSGHTMNAVNFAVMFSVFYPPLFWLVVPFALLVALSRVILGMHYPTDVLVGATLGLLISNLSLMLWPAGMFAASAV</sequence>
<organism evidence="12 13">
    <name type="scientific">Thalassolituus marinus</name>
    <dbReference type="NCBI Taxonomy" id="671053"/>
    <lineage>
        <taxon>Bacteria</taxon>
        <taxon>Pseudomonadati</taxon>
        <taxon>Pseudomonadota</taxon>
        <taxon>Gammaproteobacteria</taxon>
        <taxon>Oceanospirillales</taxon>
        <taxon>Oceanospirillaceae</taxon>
        <taxon>Thalassolituus</taxon>
    </lineage>
</organism>
<evidence type="ECO:0000313" key="12">
    <source>
        <dbReference type="EMBL" id="MCA6062041.1"/>
    </source>
</evidence>
<dbReference type="PANTHER" id="PTHR14969:SF62">
    <property type="entry name" value="DECAPRENYLPHOSPHORYL-5-PHOSPHORIBOSE PHOSPHATASE RV3807C-RELATED"/>
    <property type="match status" value="1"/>
</dbReference>
<evidence type="ECO:0000313" key="13">
    <source>
        <dbReference type="Proteomes" id="UP000714380"/>
    </source>
</evidence>
<keyword evidence="6 10" id="KW-1133">Transmembrane helix</keyword>
<feature type="transmembrane region" description="Helical" evidence="10">
    <location>
        <begin position="48"/>
        <end position="65"/>
    </location>
</feature>
<keyword evidence="5" id="KW-0378">Hydrolase</keyword>
<keyword evidence="4 10" id="KW-0812">Transmembrane</keyword>
<reference evidence="12 13" key="1">
    <citation type="submission" date="2020-12" db="EMBL/GenBank/DDBJ databases">
        <title>Novel Thalassolituus-related marine hydrocarbonoclastic bacteria mediated algae-derived hydrocarbons mineralization in twilight zone of the northern South China Sea.</title>
        <authorList>
            <person name="Dong C."/>
        </authorList>
    </citation>
    <scope>NUCLEOTIDE SEQUENCE [LARGE SCALE GENOMIC DNA]</scope>
    <source>
        <strain evidence="12 13">IMCC1826</strain>
    </source>
</reference>
<comment type="subcellular location">
    <subcellularLocation>
        <location evidence="1">Cell membrane</location>
        <topology evidence="1">Multi-pass membrane protein</topology>
    </subcellularLocation>
</comment>
<comment type="caution">
    <text evidence="12">The sequence shown here is derived from an EMBL/GenBank/DDBJ whole genome shotgun (WGS) entry which is preliminary data.</text>
</comment>
<dbReference type="EC" id="3.6.1.27" evidence="2"/>
<dbReference type="PANTHER" id="PTHR14969">
    <property type="entry name" value="SPHINGOSINE-1-PHOSPHATE PHOSPHOHYDROLASE"/>
    <property type="match status" value="1"/>
</dbReference>
<evidence type="ECO:0000256" key="4">
    <source>
        <dbReference type="ARBA" id="ARBA00022692"/>
    </source>
</evidence>
<keyword evidence="3" id="KW-1003">Cell membrane</keyword>
<evidence type="ECO:0000259" key="11">
    <source>
        <dbReference type="SMART" id="SM00014"/>
    </source>
</evidence>
<dbReference type="InterPro" id="IPR000326">
    <property type="entry name" value="PAP2/HPO"/>
</dbReference>
<evidence type="ECO:0000256" key="2">
    <source>
        <dbReference type="ARBA" id="ARBA00012374"/>
    </source>
</evidence>
<evidence type="ECO:0000256" key="5">
    <source>
        <dbReference type="ARBA" id="ARBA00022801"/>
    </source>
</evidence>